<evidence type="ECO:0000313" key="3">
    <source>
        <dbReference type="EMBL" id="AWI52744.1"/>
    </source>
</evidence>
<evidence type="ECO:0000256" key="1">
    <source>
        <dbReference type="SAM" id="SignalP"/>
    </source>
</evidence>
<dbReference type="NCBIfam" id="TIGR02595">
    <property type="entry name" value="PEP_CTERM"/>
    <property type="match status" value="1"/>
</dbReference>
<dbReference type="RefSeq" id="WP_109035116.1">
    <property type="nucleotide sequence ID" value="NZ_CP029210.1"/>
</dbReference>
<dbReference type="KEGG" id="aon:DEH84_04385"/>
<name>A0A2U8FQP1_9BURK</name>
<accession>A0A2U8FQP1</accession>
<dbReference type="AlphaFoldDB" id="A0A2U8FQP1"/>
<dbReference type="NCBIfam" id="TIGR03382">
    <property type="entry name" value="GC_trans_RRR"/>
    <property type="match status" value="1"/>
</dbReference>
<evidence type="ECO:0000259" key="2">
    <source>
        <dbReference type="Pfam" id="PF07589"/>
    </source>
</evidence>
<protein>
    <recommendedName>
        <fullName evidence="2">Ice-binding protein C-terminal domain-containing protein</fullName>
    </recommendedName>
</protein>
<dbReference type="OrthoDB" id="8562701at2"/>
<dbReference type="Pfam" id="PF07589">
    <property type="entry name" value="PEP-CTERM"/>
    <property type="match status" value="1"/>
</dbReference>
<evidence type="ECO:0000313" key="4">
    <source>
        <dbReference type="Proteomes" id="UP000244892"/>
    </source>
</evidence>
<feature type="chain" id="PRO_5016009304" description="Ice-binding protein C-terminal domain-containing protein" evidence="1">
    <location>
        <begin position="21"/>
        <end position="218"/>
    </location>
</feature>
<proteinExistence type="predicted"/>
<feature type="signal peptide" evidence="1">
    <location>
        <begin position="1"/>
        <end position="20"/>
    </location>
</feature>
<dbReference type="InterPro" id="IPR013424">
    <property type="entry name" value="Ice-binding_C"/>
</dbReference>
<dbReference type="InterPro" id="IPR017756">
    <property type="entry name" value="TM_Gly-Cys-Arg_CS"/>
</dbReference>
<organism evidence="3 4">
    <name type="scientific">Aquabacterium olei</name>
    <dbReference type="NCBI Taxonomy" id="1296669"/>
    <lineage>
        <taxon>Bacteria</taxon>
        <taxon>Pseudomonadati</taxon>
        <taxon>Pseudomonadota</taxon>
        <taxon>Betaproteobacteria</taxon>
        <taxon>Burkholderiales</taxon>
        <taxon>Aquabacterium</taxon>
    </lineage>
</organism>
<sequence length="218" mass="22255">MTSKLLAAAALLAASLSTHAASIVAPTATFAGTVITFNEFDGLVTAGALDLGHGVTLTATPNVVVGQNAFDLGDNGLWTGFASTPDHDGHFVSTAFTTPRGEVGFSFAAPVSSVGAFVNQFQGYGKTNNSMLVVAYDMDGNTIESFSVSPNTAADGYDEGVFVGFHRAQADIYGFGLVNGSFVVDNLTIAAVPEPTTTALALAGLGVAGLVARRRRTA</sequence>
<dbReference type="EMBL" id="CP029210">
    <property type="protein sequence ID" value="AWI52744.1"/>
    <property type="molecule type" value="Genomic_DNA"/>
</dbReference>
<gene>
    <name evidence="3" type="ORF">DEH84_04385</name>
</gene>
<dbReference type="Proteomes" id="UP000244892">
    <property type="component" value="Chromosome"/>
</dbReference>
<keyword evidence="1" id="KW-0732">Signal</keyword>
<keyword evidence="4" id="KW-1185">Reference proteome</keyword>
<feature type="domain" description="Ice-binding protein C-terminal" evidence="2">
    <location>
        <begin position="191"/>
        <end position="215"/>
    </location>
</feature>
<reference evidence="3 4" key="1">
    <citation type="submission" date="2018-05" db="EMBL/GenBank/DDBJ databases">
        <title>complete genome sequence of Aquabacterium olei NBRC 110486.</title>
        <authorList>
            <person name="Tang B."/>
            <person name="Chang J."/>
            <person name="Zhang L."/>
            <person name="Yang H."/>
        </authorList>
    </citation>
    <scope>NUCLEOTIDE SEQUENCE [LARGE SCALE GENOMIC DNA]</scope>
    <source>
        <strain evidence="3 4">NBRC 110486</strain>
    </source>
</reference>